<feature type="compositionally biased region" description="Polar residues" evidence="6">
    <location>
        <begin position="1359"/>
        <end position="1369"/>
    </location>
</feature>
<dbReference type="Gene3D" id="3.30.160.60">
    <property type="entry name" value="Classic Zinc Finger"/>
    <property type="match status" value="1"/>
</dbReference>
<evidence type="ECO:0000256" key="3">
    <source>
        <dbReference type="ARBA" id="ARBA00022771"/>
    </source>
</evidence>
<feature type="compositionally biased region" description="Basic residues" evidence="6">
    <location>
        <begin position="1"/>
        <end position="12"/>
    </location>
</feature>
<keyword evidence="2" id="KW-0677">Repeat</keyword>
<feature type="compositionally biased region" description="Low complexity" evidence="6">
    <location>
        <begin position="695"/>
        <end position="714"/>
    </location>
</feature>
<feature type="compositionally biased region" description="Polar residues" evidence="6">
    <location>
        <begin position="429"/>
        <end position="438"/>
    </location>
</feature>
<feature type="region of interest" description="Disordered" evidence="6">
    <location>
        <begin position="668"/>
        <end position="714"/>
    </location>
</feature>
<feature type="region of interest" description="Disordered" evidence="6">
    <location>
        <begin position="101"/>
        <end position="120"/>
    </location>
</feature>
<feature type="compositionally biased region" description="Basic residues" evidence="6">
    <location>
        <begin position="102"/>
        <end position="120"/>
    </location>
</feature>
<dbReference type="EMBL" id="JAXCGZ010005951">
    <property type="protein sequence ID" value="KAK7080397.1"/>
    <property type="molecule type" value="Genomic_DNA"/>
</dbReference>
<dbReference type="Pfam" id="PF00651">
    <property type="entry name" value="BTB"/>
    <property type="match status" value="1"/>
</dbReference>
<dbReference type="PANTHER" id="PTHR24408:SF58">
    <property type="entry name" value="TRANSCRIPTION FACTOR (TFIIIA), PUTATIVE (AFU_ORTHOLOGUE AFUA_1G05150)-RELATED"/>
    <property type="match status" value="1"/>
</dbReference>
<feature type="compositionally biased region" description="Basic and acidic residues" evidence="6">
    <location>
        <begin position="986"/>
        <end position="1001"/>
    </location>
</feature>
<accession>A0AAN8X9T8</accession>
<dbReference type="Gene3D" id="3.30.710.10">
    <property type="entry name" value="Potassium Channel Kv1.1, Chain A"/>
    <property type="match status" value="1"/>
</dbReference>
<feature type="region of interest" description="Disordered" evidence="6">
    <location>
        <begin position="364"/>
        <end position="383"/>
    </location>
</feature>
<reference evidence="9 10" key="1">
    <citation type="submission" date="2023-11" db="EMBL/GenBank/DDBJ databases">
        <title>Halocaridina rubra genome assembly.</title>
        <authorList>
            <person name="Smith C."/>
        </authorList>
    </citation>
    <scope>NUCLEOTIDE SEQUENCE [LARGE SCALE GENOMIC DNA]</scope>
    <source>
        <strain evidence="9">EP-1</strain>
        <tissue evidence="9">Whole</tissue>
    </source>
</reference>
<evidence type="ECO:0000256" key="2">
    <source>
        <dbReference type="ARBA" id="ARBA00022737"/>
    </source>
</evidence>
<feature type="compositionally biased region" description="Basic and acidic residues" evidence="6">
    <location>
        <begin position="677"/>
        <end position="687"/>
    </location>
</feature>
<keyword evidence="4" id="KW-0862">Zinc</keyword>
<feature type="region of interest" description="Disordered" evidence="6">
    <location>
        <begin position="1350"/>
        <end position="1369"/>
    </location>
</feature>
<feature type="compositionally biased region" description="Polar residues" evidence="6">
    <location>
        <begin position="1004"/>
        <end position="1019"/>
    </location>
</feature>
<dbReference type="SUPFAM" id="SSF54695">
    <property type="entry name" value="POZ domain"/>
    <property type="match status" value="1"/>
</dbReference>
<feature type="compositionally biased region" description="Acidic residues" evidence="6">
    <location>
        <begin position="411"/>
        <end position="423"/>
    </location>
</feature>
<organism evidence="9 10">
    <name type="scientific">Halocaridina rubra</name>
    <name type="common">Hawaiian red shrimp</name>
    <dbReference type="NCBI Taxonomy" id="373956"/>
    <lineage>
        <taxon>Eukaryota</taxon>
        <taxon>Metazoa</taxon>
        <taxon>Ecdysozoa</taxon>
        <taxon>Arthropoda</taxon>
        <taxon>Crustacea</taxon>
        <taxon>Multicrustacea</taxon>
        <taxon>Malacostraca</taxon>
        <taxon>Eumalacostraca</taxon>
        <taxon>Eucarida</taxon>
        <taxon>Decapoda</taxon>
        <taxon>Pleocyemata</taxon>
        <taxon>Caridea</taxon>
        <taxon>Atyoidea</taxon>
        <taxon>Atyidae</taxon>
        <taxon>Halocaridina</taxon>
    </lineage>
</organism>
<dbReference type="InterPro" id="IPR011333">
    <property type="entry name" value="SKP1/BTB/POZ_sf"/>
</dbReference>
<evidence type="ECO:0000256" key="5">
    <source>
        <dbReference type="PROSITE-ProRule" id="PRU00042"/>
    </source>
</evidence>
<dbReference type="SMART" id="SM00225">
    <property type="entry name" value="BTB"/>
    <property type="match status" value="1"/>
</dbReference>
<feature type="compositionally biased region" description="Low complexity" evidence="6">
    <location>
        <begin position="1554"/>
        <end position="1572"/>
    </location>
</feature>
<feature type="compositionally biased region" description="Low complexity" evidence="6">
    <location>
        <begin position="869"/>
        <end position="889"/>
    </location>
</feature>
<dbReference type="InterPro" id="IPR000210">
    <property type="entry name" value="BTB/POZ_dom"/>
</dbReference>
<feature type="region of interest" description="Disordered" evidence="6">
    <location>
        <begin position="1524"/>
        <end position="1572"/>
    </location>
</feature>
<feature type="compositionally biased region" description="Basic residues" evidence="6">
    <location>
        <begin position="583"/>
        <end position="592"/>
    </location>
</feature>
<keyword evidence="10" id="KW-1185">Reference proteome</keyword>
<dbReference type="InterPro" id="IPR036236">
    <property type="entry name" value="Znf_C2H2_sf"/>
</dbReference>
<feature type="region of interest" description="Disordered" evidence="6">
    <location>
        <begin position="983"/>
        <end position="1019"/>
    </location>
</feature>
<evidence type="ECO:0000256" key="1">
    <source>
        <dbReference type="ARBA" id="ARBA00022723"/>
    </source>
</evidence>
<name>A0AAN8X9T8_HALRR</name>
<dbReference type="SUPFAM" id="SSF57667">
    <property type="entry name" value="beta-beta-alpha zinc fingers"/>
    <property type="match status" value="1"/>
</dbReference>
<feature type="region of interest" description="Disordered" evidence="6">
    <location>
        <begin position="562"/>
        <end position="634"/>
    </location>
</feature>
<feature type="region of interest" description="Disordered" evidence="6">
    <location>
        <begin position="411"/>
        <end position="438"/>
    </location>
</feature>
<dbReference type="PANTHER" id="PTHR24408">
    <property type="entry name" value="ZINC FINGER PROTEIN"/>
    <property type="match status" value="1"/>
</dbReference>
<feature type="compositionally biased region" description="Low complexity" evidence="6">
    <location>
        <begin position="593"/>
        <end position="605"/>
    </location>
</feature>
<dbReference type="PROSITE" id="PS50097">
    <property type="entry name" value="BTB"/>
    <property type="match status" value="1"/>
</dbReference>
<evidence type="ECO:0000256" key="4">
    <source>
        <dbReference type="ARBA" id="ARBA00022833"/>
    </source>
</evidence>
<gene>
    <name evidence="9" type="ORF">SK128_027824</name>
</gene>
<evidence type="ECO:0000259" key="8">
    <source>
        <dbReference type="PROSITE" id="PS50157"/>
    </source>
</evidence>
<dbReference type="GO" id="GO:0005634">
    <property type="term" value="C:nucleus"/>
    <property type="evidence" value="ECO:0007669"/>
    <property type="project" value="TreeGrafter"/>
</dbReference>
<keyword evidence="3 5" id="KW-0863">Zinc-finger</keyword>
<evidence type="ECO:0000259" key="7">
    <source>
        <dbReference type="PROSITE" id="PS50097"/>
    </source>
</evidence>
<evidence type="ECO:0000256" key="6">
    <source>
        <dbReference type="SAM" id="MobiDB-lite"/>
    </source>
</evidence>
<feature type="domain" description="BTB" evidence="7">
    <location>
        <begin position="465"/>
        <end position="530"/>
    </location>
</feature>
<dbReference type="SMART" id="SM00355">
    <property type="entry name" value="ZnF_C2H2"/>
    <property type="match status" value="6"/>
</dbReference>
<feature type="domain" description="C2H2-type" evidence="8">
    <location>
        <begin position="1276"/>
        <end position="1304"/>
    </location>
</feature>
<protein>
    <recommendedName>
        <fullName evidence="11">BTB domain-containing protein</fullName>
    </recommendedName>
</protein>
<feature type="compositionally biased region" description="Basic and acidic residues" evidence="6">
    <location>
        <begin position="13"/>
        <end position="28"/>
    </location>
</feature>
<dbReference type="PROSITE" id="PS50157">
    <property type="entry name" value="ZINC_FINGER_C2H2_2"/>
    <property type="match status" value="2"/>
</dbReference>
<sequence>MDSKKRTAKKRVRETDVLKNFEGSKEEIIPSAKRRKTGNNDHVRSEKSSGSGDIKGLRKNDSVPGSKTMSKPVVMSISDEVCPDSTSPSEDADDYIQSFSRNVRKTYSRGNSRRQPKRGKLKVREIASTFAMIGINDENCEMTYKERKSKKVYSKLHSKSLQNTIMNKNASSCVHKYGNQASASKTPDAAMVTRKSRSTENKVQNISDSARERRKTNEKYSKCKTIDILNNKAITSCSQQVQHSVGDISPIVLSSVSSSSHIVANPVTCAMTAILCHPTPTGVPLIQVPSINPSTAPITSVSTPIATLPLLPSRTPDASDSVLERDFSLGHHATYPAHVSANQVGLMVAANSIMYDGSAACVSTGSTSGTASKEKTASAHTSKNSTIPIISIEDDNETLIIEKTFTSSDIDASEFEEEEEGEDASTSSKNSETNGGVSSRTLKLENWGAYLLQKLKILFDQEEDCDLILKFSNGEILKAHRLIISTCTSLLKNNIPSKVKSEITLPPELDFASVKPVLRFLYSGHLDVGESRKKLSAIYLASKKLQVLPLMQLIDRRFPHLHQSQQHYGRRQSCRRSSEKAAKHLRQKHGKSSCKISKSSSCHGKYNSRATKDDKLSDENTECRASSSESQSMTLTHAGLDVSEDEDGTSHSGSLYFLITNSQKIAQANAATRRKRPAETARPTRFELDEEGENESVPIAPWSSSSSKPSYSISSSIEDQESSIFVSNPVAATAVSVSSPTYSSKNTNVTWSRTAMPADHLDSRDVYSAVKMSQSVDSFPVFSQNIHEKKSTLTSSLITSSSNQELLSNCENGDDDDIGRESEELMKKISNICKQLEDGDSDESKSSCEHEKHDDSCSIEPASSEVPRSCSGSVNSSSVEDNSSESSDCIVLDSPSVPTKSILKKKRDKQVEGRTKKRVSFPLDENNELINEVAIYSNAKEPSHSLLDVQKTIGNFRSSEDSPSPVKLTLSLKKKVLMNLTLDGTDSSKSHSSQDNEKGKGTNECLSNGKSSGQNISQGDMTNHAKIISEVLKKYPHLVKDRKNIRLKILKKGTDKNSSGKLVKSKVQYLVLSENDSKAKSSSKYSKGSSTSSKVDGCTLTRLMENTHGFRCPECVDAVFSSYFTFKKHVTSEHKDKCSSILGKVEAVPYACYTCFLNEPLEFPDYCSYQQHMKEMHSKREARTCNLCGFRPGKKLELAYHQYIEHNKLPRNLSFPKCDLCNHVAMNDASLLKHRSKHANADNYTCSVCGVAFRSFGALQGHMQTKLCQNKPSVSHKCPFCQQTFARSYNLKAHCKSNHRAEYLASQAATSLAGDIKKTDVNEKFTFTNNNKSDDDVFEDTKDKVEIENEYESKEMNDESPTMAESSSMANTLTAALDLSEETANHYLYTQGSKYDFAGNETEGNSNLCGRRSTDLNTHLESSVPVSTYSGSLPICHAANFATQTSLSTAAAVGTFYPVGVVPGQIVSGQLVPGEIISSQVLSGACVNVAGNAIVGASPHSWAYVAYQVPTSGDELPSVISDPSTITPVNTEKNSCSVGDLPAEGKTSNNEFTGNSSISGSSDINSSNDNPNPIVVMTNTATQEVTERDILGEGEEKYFPVEESYGEIKDQGKDDSRSLLSIFLAIKQKTARRGVKNGDSRAVQPSFLGNNNFNSNIDNAHKLKGGFFLLYHNINCRQVLFSLHIGTSMEKPAQSYLVLSSEPPGWWLSVVSTELPKIDCWLFVVP</sequence>
<evidence type="ECO:0000313" key="10">
    <source>
        <dbReference type="Proteomes" id="UP001381693"/>
    </source>
</evidence>
<feature type="compositionally biased region" description="Basic and acidic residues" evidence="6">
    <location>
        <begin position="842"/>
        <end position="856"/>
    </location>
</feature>
<evidence type="ECO:0008006" key="11">
    <source>
        <dbReference type="Google" id="ProtNLM"/>
    </source>
</evidence>
<feature type="compositionally biased region" description="Polar residues" evidence="6">
    <location>
        <begin position="1524"/>
        <end position="1537"/>
    </location>
</feature>
<feature type="region of interest" description="Disordered" evidence="6">
    <location>
        <begin position="1"/>
        <end position="74"/>
    </location>
</feature>
<feature type="compositionally biased region" description="Basic and acidic residues" evidence="6">
    <location>
        <begin position="38"/>
        <end position="47"/>
    </location>
</feature>
<comment type="caution">
    <text evidence="9">The sequence shown here is derived from an EMBL/GenBank/DDBJ whole genome shotgun (WGS) entry which is preliminary data.</text>
</comment>
<dbReference type="PROSITE" id="PS00028">
    <property type="entry name" value="ZINC_FINGER_C2H2_1"/>
    <property type="match status" value="1"/>
</dbReference>
<keyword evidence="1" id="KW-0479">Metal-binding</keyword>
<dbReference type="GO" id="GO:0008270">
    <property type="term" value="F:zinc ion binding"/>
    <property type="evidence" value="ECO:0007669"/>
    <property type="project" value="UniProtKB-KW"/>
</dbReference>
<feature type="domain" description="C2H2-type" evidence="8">
    <location>
        <begin position="1244"/>
        <end position="1272"/>
    </location>
</feature>
<feature type="region of interest" description="Disordered" evidence="6">
    <location>
        <begin position="837"/>
        <end position="892"/>
    </location>
</feature>
<dbReference type="GO" id="GO:0000981">
    <property type="term" value="F:DNA-binding transcription factor activity, RNA polymerase II-specific"/>
    <property type="evidence" value="ECO:0007669"/>
    <property type="project" value="TreeGrafter"/>
</dbReference>
<dbReference type="GO" id="GO:0043565">
    <property type="term" value="F:sequence-specific DNA binding"/>
    <property type="evidence" value="ECO:0007669"/>
    <property type="project" value="TreeGrafter"/>
</dbReference>
<evidence type="ECO:0000313" key="9">
    <source>
        <dbReference type="EMBL" id="KAK7080397.1"/>
    </source>
</evidence>
<proteinExistence type="predicted"/>
<dbReference type="InterPro" id="IPR013087">
    <property type="entry name" value="Znf_C2H2_type"/>
</dbReference>
<feature type="compositionally biased region" description="Basic and acidic residues" evidence="6">
    <location>
        <begin position="610"/>
        <end position="622"/>
    </location>
</feature>
<feature type="compositionally biased region" description="Polar residues" evidence="6">
    <location>
        <begin position="623"/>
        <end position="634"/>
    </location>
</feature>
<dbReference type="Proteomes" id="UP001381693">
    <property type="component" value="Unassembled WGS sequence"/>
</dbReference>